<reference evidence="1" key="1">
    <citation type="submission" date="2023-03" db="EMBL/GenBank/DDBJ databases">
        <title>Massive genome expansion in bonnet fungi (Mycena s.s.) driven by repeated elements and novel gene families across ecological guilds.</title>
        <authorList>
            <consortium name="Lawrence Berkeley National Laboratory"/>
            <person name="Harder C.B."/>
            <person name="Miyauchi S."/>
            <person name="Viragh M."/>
            <person name="Kuo A."/>
            <person name="Thoen E."/>
            <person name="Andreopoulos B."/>
            <person name="Lu D."/>
            <person name="Skrede I."/>
            <person name="Drula E."/>
            <person name="Henrissat B."/>
            <person name="Morin E."/>
            <person name="Kohler A."/>
            <person name="Barry K."/>
            <person name="LaButti K."/>
            <person name="Morin E."/>
            <person name="Salamov A."/>
            <person name="Lipzen A."/>
            <person name="Mereny Z."/>
            <person name="Hegedus B."/>
            <person name="Baldrian P."/>
            <person name="Stursova M."/>
            <person name="Weitz H."/>
            <person name="Taylor A."/>
            <person name="Grigoriev I.V."/>
            <person name="Nagy L.G."/>
            <person name="Martin F."/>
            <person name="Kauserud H."/>
        </authorList>
    </citation>
    <scope>NUCLEOTIDE SEQUENCE</scope>
    <source>
        <strain evidence="1">9144</strain>
    </source>
</reference>
<name>A0AAD6Y1L0_9AGAR</name>
<dbReference type="AlphaFoldDB" id="A0AAD6Y1L0"/>
<dbReference type="Proteomes" id="UP001219525">
    <property type="component" value="Unassembled WGS sequence"/>
</dbReference>
<proteinExistence type="predicted"/>
<comment type="caution">
    <text evidence="1">The sequence shown here is derived from an EMBL/GenBank/DDBJ whole genome shotgun (WGS) entry which is preliminary data.</text>
</comment>
<sequence>MPTSFSAEGRRGAPLLLSYCSARLSIFGRPPPSVVRPAHLLGDLRMSPQTPSVHVESALWALRTDSVLVQLCLIAIGTSTLFVDLALRTGVFTGRREKAQARRVHARDASLPAQHGFLRGFPVGPFVFKASSGGSVKASNRYIVQLGFGERTKDSATGLGRAETAISR</sequence>
<organism evidence="1 2">
    <name type="scientific">Mycena pura</name>
    <dbReference type="NCBI Taxonomy" id="153505"/>
    <lineage>
        <taxon>Eukaryota</taxon>
        <taxon>Fungi</taxon>
        <taxon>Dikarya</taxon>
        <taxon>Basidiomycota</taxon>
        <taxon>Agaricomycotina</taxon>
        <taxon>Agaricomycetes</taxon>
        <taxon>Agaricomycetidae</taxon>
        <taxon>Agaricales</taxon>
        <taxon>Marasmiineae</taxon>
        <taxon>Mycenaceae</taxon>
        <taxon>Mycena</taxon>
    </lineage>
</organism>
<keyword evidence="2" id="KW-1185">Reference proteome</keyword>
<dbReference type="EMBL" id="JARJCW010000121">
    <property type="protein sequence ID" value="KAJ7192371.1"/>
    <property type="molecule type" value="Genomic_DNA"/>
</dbReference>
<protein>
    <submittedName>
        <fullName evidence="1">Uncharacterized protein</fullName>
    </submittedName>
</protein>
<evidence type="ECO:0000313" key="2">
    <source>
        <dbReference type="Proteomes" id="UP001219525"/>
    </source>
</evidence>
<evidence type="ECO:0000313" key="1">
    <source>
        <dbReference type="EMBL" id="KAJ7192371.1"/>
    </source>
</evidence>
<gene>
    <name evidence="1" type="ORF">GGX14DRAFT_578236</name>
</gene>
<accession>A0AAD6Y1L0</accession>